<reference evidence="2" key="1">
    <citation type="submission" date="2020-06" db="EMBL/GenBank/DDBJ databases">
        <authorList>
            <consortium name="Plant Systems Biology data submission"/>
        </authorList>
    </citation>
    <scope>NUCLEOTIDE SEQUENCE</scope>
    <source>
        <strain evidence="2">D6</strain>
    </source>
</reference>
<feature type="compositionally biased region" description="Polar residues" evidence="1">
    <location>
        <begin position="85"/>
        <end position="104"/>
    </location>
</feature>
<evidence type="ECO:0000256" key="1">
    <source>
        <dbReference type="SAM" id="MobiDB-lite"/>
    </source>
</evidence>
<comment type="caution">
    <text evidence="2">The sequence shown here is derived from an EMBL/GenBank/DDBJ whole genome shotgun (WGS) entry which is preliminary data.</text>
</comment>
<feature type="compositionally biased region" description="Low complexity" evidence="1">
    <location>
        <begin position="9"/>
        <end position="20"/>
    </location>
</feature>
<feature type="region of interest" description="Disordered" evidence="1">
    <location>
        <begin position="127"/>
        <end position="160"/>
    </location>
</feature>
<evidence type="ECO:0000313" key="2">
    <source>
        <dbReference type="EMBL" id="CAB9518356.1"/>
    </source>
</evidence>
<feature type="compositionally biased region" description="Low complexity" evidence="1">
    <location>
        <begin position="250"/>
        <end position="259"/>
    </location>
</feature>
<dbReference type="EMBL" id="CAICTM010000925">
    <property type="protein sequence ID" value="CAB9518356.1"/>
    <property type="molecule type" value="Genomic_DNA"/>
</dbReference>
<gene>
    <name evidence="2" type="ORF">SEMRO_927_G221090.1</name>
</gene>
<keyword evidence="3" id="KW-1185">Reference proteome</keyword>
<dbReference type="Proteomes" id="UP001153069">
    <property type="component" value="Unassembled WGS sequence"/>
</dbReference>
<accession>A0A9N8EFL3</accession>
<organism evidence="2 3">
    <name type="scientific">Seminavis robusta</name>
    <dbReference type="NCBI Taxonomy" id="568900"/>
    <lineage>
        <taxon>Eukaryota</taxon>
        <taxon>Sar</taxon>
        <taxon>Stramenopiles</taxon>
        <taxon>Ochrophyta</taxon>
        <taxon>Bacillariophyta</taxon>
        <taxon>Bacillariophyceae</taxon>
        <taxon>Bacillariophycidae</taxon>
        <taxon>Naviculales</taxon>
        <taxon>Naviculaceae</taxon>
        <taxon>Seminavis</taxon>
    </lineage>
</organism>
<name>A0A9N8EFL3_9STRA</name>
<feature type="region of interest" description="Disordered" evidence="1">
    <location>
        <begin position="243"/>
        <end position="284"/>
    </location>
</feature>
<feature type="region of interest" description="Disordered" evidence="1">
    <location>
        <begin position="72"/>
        <end position="104"/>
    </location>
</feature>
<dbReference type="AlphaFoldDB" id="A0A9N8EFL3"/>
<sequence length="305" mass="32956">MIQDNSQGSTTTNTMNSSSMRGRSENPTVNLRRKRSVEPEEVPSKRSTTTKDLSTFITRSLSCMFSDVATLDREDRSSDGKDSLPSGTLPTDSSSWEATHDSSSLFSSQTKKRRLFSLSTLQNHTTAASPAAPCSESSTASSSSSIQISPSSSPLPTTISTTTTSSSVVCSSISVSSDSSHCSLQRRRKSRSIGKLSQSDTLFSLVHDIPASSSVSCFDSSNSSRCSSILDLDDTFLSLRERSEEDDDSLSYSDDSSTSSDDDDDDLSVNAPRREESGLWYPNSGMVVYPLCDDDDDEDEGGLFF</sequence>
<feature type="compositionally biased region" description="Basic and acidic residues" evidence="1">
    <location>
        <begin position="72"/>
        <end position="82"/>
    </location>
</feature>
<proteinExistence type="predicted"/>
<evidence type="ECO:0000313" key="3">
    <source>
        <dbReference type="Proteomes" id="UP001153069"/>
    </source>
</evidence>
<feature type="region of interest" description="Disordered" evidence="1">
    <location>
        <begin position="1"/>
        <end position="51"/>
    </location>
</feature>
<protein>
    <submittedName>
        <fullName evidence="2">Uncharacterized protein</fullName>
    </submittedName>
</protein>